<keyword evidence="3" id="KW-1185">Reference proteome</keyword>
<dbReference type="STRING" id="1216006.VA7868_02344"/>
<organism evidence="2 3">
    <name type="scientific">Vibrio aerogenes CECT 7868</name>
    <dbReference type="NCBI Taxonomy" id="1216006"/>
    <lineage>
        <taxon>Bacteria</taxon>
        <taxon>Pseudomonadati</taxon>
        <taxon>Pseudomonadota</taxon>
        <taxon>Gammaproteobacteria</taxon>
        <taxon>Vibrionales</taxon>
        <taxon>Vibrionaceae</taxon>
        <taxon>Vibrio</taxon>
    </lineage>
</organism>
<dbReference type="RefSeq" id="WP_073604014.1">
    <property type="nucleotide sequence ID" value="NZ_FQXZ01000023.1"/>
</dbReference>
<dbReference type="InterPro" id="IPR024510">
    <property type="entry name" value="DUF2589"/>
</dbReference>
<dbReference type="EMBL" id="FQXZ01000056">
    <property type="protein sequence ID" value="SHI91453.1"/>
    <property type="molecule type" value="Genomic_DNA"/>
</dbReference>
<dbReference type="AlphaFoldDB" id="A0A1M6F195"/>
<name>A0A1M6F195_9VIBR</name>
<dbReference type="EMBL" id="FQXZ01000023">
    <property type="protein sequence ID" value="SHI19753.1"/>
    <property type="molecule type" value="Genomic_DNA"/>
</dbReference>
<evidence type="ECO:0008006" key="4">
    <source>
        <dbReference type="Google" id="ProtNLM"/>
    </source>
</evidence>
<evidence type="ECO:0000313" key="2">
    <source>
        <dbReference type="EMBL" id="SHI91453.1"/>
    </source>
</evidence>
<dbReference type="OrthoDB" id="5874562at2"/>
<evidence type="ECO:0000313" key="3">
    <source>
        <dbReference type="Proteomes" id="UP000184608"/>
    </source>
</evidence>
<evidence type="ECO:0000313" key="1">
    <source>
        <dbReference type="EMBL" id="SHI19753.1"/>
    </source>
</evidence>
<dbReference type="Pfam" id="PF11655">
    <property type="entry name" value="DUF2589"/>
    <property type="match status" value="1"/>
</dbReference>
<accession>A0A1M6F195</accession>
<sequence>MSLFKTNKMNEHVQPQFLDSIIRGLNYVANCASDMSLQHYEQLVDQFFTISEEGIFKPKVIELQVDEHNVIQFPLIAVTNGKSLFVDEMEIDFSVKVTGIDASEALESMAAAIVNPESEQADPASRFTVAISAASHSNMKRPKDIMDFKVKFKSQDAPEIIMKVVDQFNNMLHPREIEPDGQPAESLPAGE</sequence>
<proteinExistence type="predicted"/>
<gene>
    <name evidence="1" type="ORF">VA7868_02344</name>
    <name evidence="2" type="ORF">VA7868_04564</name>
</gene>
<reference evidence="2 3" key="1">
    <citation type="submission" date="2016-11" db="EMBL/GenBank/DDBJ databases">
        <authorList>
            <person name="Jaros S."/>
            <person name="Januszkiewicz K."/>
            <person name="Wedrychowicz H."/>
        </authorList>
    </citation>
    <scope>NUCLEOTIDE SEQUENCE [LARGE SCALE GENOMIC DNA]</scope>
    <source>
        <strain evidence="2 3">CECT 7868</strain>
    </source>
</reference>
<protein>
    <recommendedName>
        <fullName evidence="4">DUF2589 domain-containing protein</fullName>
    </recommendedName>
</protein>
<dbReference type="Proteomes" id="UP000184608">
    <property type="component" value="Unassembled WGS sequence"/>
</dbReference>